<dbReference type="Gene3D" id="1.20.5.620">
    <property type="entry name" value="F1F0 ATP synthase subunit B, membrane domain"/>
    <property type="match status" value="1"/>
</dbReference>
<evidence type="ECO:0000256" key="6">
    <source>
        <dbReference type="ARBA" id="ARBA00023310"/>
    </source>
</evidence>
<accession>A0A075H9C0</accession>
<dbReference type="GO" id="GO:0006754">
    <property type="term" value="P:ATP biosynthetic process"/>
    <property type="evidence" value="ECO:0007669"/>
    <property type="project" value="UniProtKB-KW"/>
</dbReference>
<keyword evidence="5" id="KW-0472">Membrane</keyword>
<dbReference type="Pfam" id="PF01991">
    <property type="entry name" value="vATP-synt_E"/>
    <property type="match status" value="1"/>
</dbReference>
<sequence length="180" mass="20516">MALQEILSQVEKAGQKQVEDIRKSTNSEVESRLSKAREKGKSIAEQIANEAKRQIEQLEQQEIPAAELEVKRNRLDAQRRALEETRQKVHTKLGKLAKSDLEKVYKKLVSNLPKDGTLHCRKEDAALVGKLTSTKMGTSINEPGFIVETKDYRLDFRFSILVEKVWQDNLPVVSEELFGK</sequence>
<gene>
    <name evidence="9" type="primary">ATPVE</name>
    <name evidence="9" type="synonym">ntpE</name>
</gene>
<evidence type="ECO:0000256" key="4">
    <source>
        <dbReference type="ARBA" id="ARBA00023065"/>
    </source>
</evidence>
<dbReference type="InterPro" id="IPR002842">
    <property type="entry name" value="ATPase_V1_Esu"/>
</dbReference>
<dbReference type="EC" id="3.6.3.14" evidence="9"/>
<evidence type="ECO:0000256" key="3">
    <source>
        <dbReference type="ARBA" id="ARBA00022781"/>
    </source>
</evidence>
<name>A0A075H9C0_9EURY</name>
<reference evidence="9" key="1">
    <citation type="journal article" date="2014" name="Genome Biol. Evol.">
        <title>Pangenome evidence for extensive interdomain horizontal transfer affecting lineage core and shell genes in uncultured planktonic thaumarchaeota and euryarchaeota.</title>
        <authorList>
            <person name="Deschamps P."/>
            <person name="Zivanovic Y."/>
            <person name="Moreira D."/>
            <person name="Rodriguez-Valera F."/>
            <person name="Lopez-Garcia P."/>
        </authorList>
    </citation>
    <scope>NUCLEOTIDE SEQUENCE</scope>
</reference>
<keyword evidence="3" id="KW-0375">Hydrogen ion transport</keyword>
<organism evidence="9">
    <name type="scientific">uncultured marine group II/III euryarchaeote KM3_60_A11</name>
    <dbReference type="NCBI Taxonomy" id="1456469"/>
    <lineage>
        <taxon>Archaea</taxon>
        <taxon>Methanobacteriati</taxon>
        <taxon>Methanobacteriota</taxon>
        <taxon>environmental samples</taxon>
    </lineage>
</organism>
<dbReference type="GO" id="GO:0033178">
    <property type="term" value="C:proton-transporting two-sector ATPase complex, catalytic domain"/>
    <property type="evidence" value="ECO:0007669"/>
    <property type="project" value="InterPro"/>
</dbReference>
<keyword evidence="4" id="KW-0406">Ion transport</keyword>
<evidence type="ECO:0000313" key="9">
    <source>
        <dbReference type="EMBL" id="AIF13146.1"/>
    </source>
</evidence>
<keyword evidence="2" id="KW-0813">Transport</keyword>
<feature type="coiled-coil region" evidence="7">
    <location>
        <begin position="41"/>
        <end position="88"/>
    </location>
</feature>
<evidence type="ECO:0000256" key="8">
    <source>
        <dbReference type="SAM" id="MobiDB-lite"/>
    </source>
</evidence>
<keyword evidence="6" id="KW-0066">ATP synthesis</keyword>
<evidence type="ECO:0000256" key="2">
    <source>
        <dbReference type="ARBA" id="ARBA00022448"/>
    </source>
</evidence>
<dbReference type="AlphaFoldDB" id="A0A075H9C0"/>
<dbReference type="GO" id="GO:0046961">
    <property type="term" value="F:proton-transporting ATPase activity, rotational mechanism"/>
    <property type="evidence" value="ECO:0007669"/>
    <property type="project" value="InterPro"/>
</dbReference>
<proteinExistence type="inferred from homology"/>
<comment type="similarity">
    <text evidence="1">Belongs to the V-ATPase E subunit family.</text>
</comment>
<evidence type="ECO:0000256" key="5">
    <source>
        <dbReference type="ARBA" id="ARBA00023136"/>
    </source>
</evidence>
<dbReference type="GO" id="GO:0016787">
    <property type="term" value="F:hydrolase activity"/>
    <property type="evidence" value="ECO:0007669"/>
    <property type="project" value="UniProtKB-KW"/>
</dbReference>
<evidence type="ECO:0000256" key="1">
    <source>
        <dbReference type="ARBA" id="ARBA00005901"/>
    </source>
</evidence>
<feature type="region of interest" description="Disordered" evidence="8">
    <location>
        <begin position="14"/>
        <end position="37"/>
    </location>
</feature>
<keyword evidence="9" id="KW-0378">Hydrolase</keyword>
<dbReference type="SUPFAM" id="SSF160527">
    <property type="entry name" value="V-type ATPase subunit E-like"/>
    <property type="match status" value="1"/>
</dbReference>
<dbReference type="EMBL" id="KF900965">
    <property type="protein sequence ID" value="AIF13146.1"/>
    <property type="molecule type" value="Genomic_DNA"/>
</dbReference>
<keyword evidence="7" id="KW-0175">Coiled coil</keyword>
<protein>
    <submittedName>
        <fullName evidence="9">V-type H+-transporting ATPase subunit E (ATPVE, ntpE)</fullName>
        <ecNumber evidence="9">3.6.3.14</ecNumber>
    </submittedName>
</protein>
<evidence type="ECO:0000256" key="7">
    <source>
        <dbReference type="SAM" id="Coils"/>
    </source>
</evidence>